<evidence type="ECO:0000313" key="2">
    <source>
        <dbReference type="Proteomes" id="UP000221837"/>
    </source>
</evidence>
<protein>
    <submittedName>
        <fullName evidence="1">Uncharacterized protein</fullName>
    </submittedName>
</protein>
<evidence type="ECO:0000313" key="1">
    <source>
        <dbReference type="EMBL" id="AQW89001.1"/>
    </source>
</evidence>
<organism evidence="1 2">
    <name type="scientific">Serratia phage BF</name>
    <dbReference type="NCBI Taxonomy" id="1962671"/>
    <lineage>
        <taxon>Viruses</taxon>
        <taxon>Duplodnaviria</taxon>
        <taxon>Heunggongvirae</taxon>
        <taxon>Uroviricota</taxon>
        <taxon>Caudoviricetes</taxon>
        <taxon>Eneladusvirus</taxon>
        <taxon>Eneladusvirus BF</taxon>
    </lineage>
</organism>
<gene>
    <name evidence="1" type="ORF">BF_0476</name>
</gene>
<proteinExistence type="predicted"/>
<keyword evidence="2" id="KW-1185">Reference proteome</keyword>
<name>A0A1S6UBA8_9CAUD</name>
<reference evidence="1" key="1">
    <citation type="submission" date="2017-02" db="EMBL/GenBank/DDBJ databases">
        <title>Genome sequence of Serratia marcescens phage BF.</title>
        <authorList>
            <person name="Casey E."/>
            <person name="Fitzgerald B."/>
            <person name="Mahony J."/>
            <person name="Lugli G."/>
            <person name="Ventura M."/>
            <person name="van Sinderen D."/>
        </authorList>
    </citation>
    <scope>NUCLEOTIDE SEQUENCE [LARGE SCALE GENOMIC DNA]</scope>
</reference>
<accession>A0A1S6UBA8</accession>
<dbReference type="Proteomes" id="UP000221837">
    <property type="component" value="Genome"/>
</dbReference>
<dbReference type="EMBL" id="KY630187">
    <property type="protein sequence ID" value="AQW89001.1"/>
    <property type="molecule type" value="Genomic_DNA"/>
</dbReference>
<dbReference type="OrthoDB" id="39623at10239"/>
<sequence length="72" mass="8471">MQDQKEKTVAVIEYFELAYGAEERRLFQVFESTASFEKYCIDNNIEIRKTGYGTYYSDATYAYNVKVMVVNQ</sequence>